<dbReference type="Proteomes" id="UP000274429">
    <property type="component" value="Unassembled WGS sequence"/>
</dbReference>
<feature type="compositionally biased region" description="Basic and acidic residues" evidence="2">
    <location>
        <begin position="498"/>
        <end position="513"/>
    </location>
</feature>
<feature type="region of interest" description="Disordered" evidence="2">
    <location>
        <begin position="454"/>
        <end position="521"/>
    </location>
</feature>
<organism evidence="5">
    <name type="scientific">Hydatigena taeniaeformis</name>
    <name type="common">Feline tapeworm</name>
    <name type="synonym">Taenia taeniaeformis</name>
    <dbReference type="NCBI Taxonomy" id="6205"/>
    <lineage>
        <taxon>Eukaryota</taxon>
        <taxon>Metazoa</taxon>
        <taxon>Spiralia</taxon>
        <taxon>Lophotrochozoa</taxon>
        <taxon>Platyhelminthes</taxon>
        <taxon>Cestoda</taxon>
        <taxon>Eucestoda</taxon>
        <taxon>Cyclophyllidea</taxon>
        <taxon>Taeniidae</taxon>
        <taxon>Hydatigera</taxon>
    </lineage>
</organism>
<evidence type="ECO:0000256" key="1">
    <source>
        <dbReference type="SAM" id="Coils"/>
    </source>
</evidence>
<feature type="compositionally biased region" description="Basic and acidic residues" evidence="2">
    <location>
        <begin position="1054"/>
        <end position="1065"/>
    </location>
</feature>
<gene>
    <name evidence="3" type="ORF">TTAC_LOCUS440</name>
</gene>
<evidence type="ECO:0000256" key="2">
    <source>
        <dbReference type="SAM" id="MobiDB-lite"/>
    </source>
</evidence>
<feature type="compositionally biased region" description="Low complexity" evidence="2">
    <location>
        <begin position="457"/>
        <end position="469"/>
    </location>
</feature>
<reference evidence="5" key="1">
    <citation type="submission" date="2016-04" db="UniProtKB">
        <authorList>
            <consortium name="WormBaseParasite"/>
        </authorList>
    </citation>
    <scope>IDENTIFICATION</scope>
</reference>
<sequence>MLCVYPPINVSNSLIERSDLQDSDVDTETTSDTARLTVHEDEVEFYWPLAYSTCYPVWQAACVLNTPFYAYPLKLWADPNYVAQRELALLAATIFGEDTRRSSEMTTPNALEPAGGEPKAQVHIPKDEMVLASKSLMELDATCDKRVGAQLQGIGKKRGTKVLERVKTKLSLLTNFEQKIRKKRPVVEKTKSESTESFTEAPIQEAYFTDDEMNSALLLLDHQFGSSNKTALRVAEALNRGKVALRKLRVYLGEEGAAAFLRTITKPRWLMTLLSNALGSMKSALKCIDIYRRSEVGSSEYKDVTARLVEVAGNENFIKAFVQKFGALRETVANRLMEQLKMSADEVDQIIVGCLSGANIPMRRIEGLTGANAEVIQGLLNAVKHCDEEEVETYVEVLVDCIAGKLKTDEETAERLARIQKHQSELEQQIQKHQQGLQESRHGRKSAIIITMPTEEQQQQQQQQQQPQPLYSVEARPPETSPARQDKRKGKKKGLKGAAKDERVKREVRKESKQMAPMMRMQEAKKAAEVVEEEMMGEDEMTLPSFESTVLDDLSSQVNSSDEFPHRSRSMTVGSLLSMEVGLMSPSCETPELVKLHIGINKCLAMSLGVDLPEQTSLELQQLVAGRTEEAKLGPSEVPVTTDELINLPLEAYIVDEEPGNISDILHPEDLRLIDARLSKRVWELENAVECEGFLEPDIGLEPNRIVLVLLRSAISATTAQLLEMINHVNTLLKHFVIVENVKETVRYMWDLLFRKIAAELRSGEYEAGEKTIYLEAGRRIIKQLKQLGVNTYHYVSYLEASVMRKSVSDAMAVHKDLFPGTSVVPNIDLGELLKAVEEGSLKRLSSLKETTPTFHFAIKEAVEETESTYSTATLYTSERKNKSPSPSPTASIAVSMELTETEKQPTFTEEELSSESSDSEMVWSPSRTAAGRQLVDVESFEDVTEDVLAKRLFEAYGGEMQTTRPSLIKMAREMVENSMIFDAAELRSLQSTDLENVDEAELELAVAKVMQKLEDEEAAAKLLRVATPEIEEVETLEMRMARARTLLAQRRTRTTEEESSKEVEPVSLTPPLPPYHADVVKHQLQNIIEELELSRRSQQDLNTLERILWLTLPENVADRYELFVRVADLQRYNFKAKHSPSRRGQFSTEALKSLLESILVDVTDLLTLLDPEFEIEDEQRYTIYDQLRTNLDVLCWFQLDIDGYEEQLQSYLRYIPQSLAKFVDAETPQPWHKVTIQGTEADKSVGNVDSEEEFAEMPNEAIHFAPLADSLTEEIKERMHDRNFEGELFSELSPTQKQANKLVAYMNWRRKKIEMTGTTARCLFSIAPEIVNQDRNIFLEVIKLVDVQALSAEGATLFVSSTLQDLLDLMLIVLNKDDFQKDERQMAYNQCRAMMEVLQCFKVPIKEIKSNFDEIFVDGNFPTISDDCAIEKNSKICNFVHTKVTFDGIACQVLDDLVYCHLDFFVDLPQACVHELPYEVLDGIGGRLRIEETEREPLKSYLKHIDEQAFVDQDRYDFERTRALAVHALRLHPQDVNEIVKGQIEVHALEEQKRRLQEESKARAESVPEFEKIIDRWLSEVVQPTAIPSAKVLPQETGVEMRQQKETLAPGHPAPGEGSLEEKKPQMKKEFTTPITPKQKMEGWMQFITENEPIALKNRLKFDCLSSNPHYLNYCLLTFYSYPIPFFKKDVLKLLEKNEKLEIQREKFARHLAAVEAAKKKVSLIPRNWLKGQKIPMRRITHPVLFQLSVIYERLGDVSATAKRKAYDQTSKLRKEEEQHSRKKLKSQEGEETFIAPTKSTRTKESLKRVSRIAKARKDKTLIKKKSEVKSTPREQLSLLPSSHLPPLELKMATMVREILPPVIHKFAEIESIYSVSPLSPPPPSPPHSGRTRLPPLWQDQQIRWRNIFLRENQFNEVNIPKVEVIKPIDMTIKNIQPLKSVRARKHCVEERVNHVARVTEPATTMTSETLKSISVEDGLPKRMAHWFNRISRKETMRRKNIILSSLSRSVWQEIPDLQAAIRFPRPSMITSEGKESAEVGEQLQELSWLPVSHVEANHRFITDELRINLILKRLRMQLDTHDLVEVMIDLHTGRASKKTKEIVENIYTTIKDQKYTHLSDEAAEKCRPQCRPSDLSSVEWKRIGADVRSAHPSDEHSFPGYFTADSIGDGKRAHCEQEKMAELGSFRTDLTFSRVNRRANIIGRVRTYVQERCKFSYNPRPKHRFLFLTK</sequence>
<evidence type="ECO:0000313" key="3">
    <source>
        <dbReference type="EMBL" id="VDM16455.1"/>
    </source>
</evidence>
<keyword evidence="4" id="KW-1185">Reference proteome</keyword>
<evidence type="ECO:0000313" key="4">
    <source>
        <dbReference type="Proteomes" id="UP000274429"/>
    </source>
</evidence>
<reference evidence="3 4" key="2">
    <citation type="submission" date="2018-11" db="EMBL/GenBank/DDBJ databases">
        <authorList>
            <consortium name="Pathogen Informatics"/>
        </authorList>
    </citation>
    <scope>NUCLEOTIDE SEQUENCE [LARGE SCALE GENOMIC DNA]</scope>
</reference>
<protein>
    <submittedName>
        <fullName evidence="5">SAP domain-containing protein</fullName>
    </submittedName>
</protein>
<accession>A0A158RDD8</accession>
<feature type="region of interest" description="Disordered" evidence="2">
    <location>
        <begin position="1767"/>
        <end position="1811"/>
    </location>
</feature>
<feature type="compositionally biased region" description="Basic and acidic residues" evidence="2">
    <location>
        <begin position="1767"/>
        <end position="1781"/>
    </location>
</feature>
<dbReference type="WBParaSite" id="TTAC_0000043901-mRNA-1">
    <property type="protein sequence ID" value="TTAC_0000043901-mRNA-1"/>
    <property type="gene ID" value="TTAC_0000043901"/>
</dbReference>
<dbReference type="OrthoDB" id="6263426at2759"/>
<feature type="region of interest" description="Disordered" evidence="2">
    <location>
        <begin position="1050"/>
        <end position="1073"/>
    </location>
</feature>
<feature type="coiled-coil region" evidence="1">
    <location>
        <begin position="1540"/>
        <end position="1567"/>
    </location>
</feature>
<keyword evidence="1" id="KW-0175">Coiled coil</keyword>
<feature type="region of interest" description="Disordered" evidence="2">
    <location>
        <begin position="900"/>
        <end position="923"/>
    </location>
</feature>
<dbReference type="EMBL" id="UYWX01000038">
    <property type="protein sequence ID" value="VDM16455.1"/>
    <property type="molecule type" value="Genomic_DNA"/>
</dbReference>
<feature type="region of interest" description="Disordered" evidence="2">
    <location>
        <begin position="1603"/>
        <end position="1629"/>
    </location>
</feature>
<proteinExistence type="predicted"/>
<evidence type="ECO:0000313" key="5">
    <source>
        <dbReference type="WBParaSite" id="TTAC_0000043901-mRNA-1"/>
    </source>
</evidence>
<name>A0A158RDD8_HYDTA</name>
<feature type="compositionally biased region" description="Basic residues" evidence="2">
    <location>
        <begin position="486"/>
        <end position="495"/>
    </location>
</feature>